<evidence type="ECO:0000313" key="2">
    <source>
        <dbReference type="Proteomes" id="UP000479300"/>
    </source>
</evidence>
<dbReference type="NCBIfam" id="TIGR01725">
    <property type="entry name" value="phge_HK97_gp10"/>
    <property type="match status" value="1"/>
</dbReference>
<evidence type="ECO:0000313" key="1">
    <source>
        <dbReference type="EMBL" id="NDL38360.1"/>
    </source>
</evidence>
<reference evidence="1 2" key="1">
    <citation type="submission" date="2019-12" db="EMBL/GenBank/DDBJ databases">
        <title>Engineering Photorhabdus to improve their lethality against agricultural pests.</title>
        <authorList>
            <person name="Machado R.A.R."/>
        </authorList>
    </citation>
    <scope>NUCLEOTIDE SEQUENCE [LARGE SCALE GENOMIC DNA]</scope>
    <source>
        <strain evidence="1 2">EN01</strain>
    </source>
</reference>
<dbReference type="RefSeq" id="WP_112871946.1">
    <property type="nucleotide sequence ID" value="NZ_CAWPGE010000008.1"/>
</dbReference>
<comment type="caution">
    <text evidence="1">The sequence shown here is derived from an EMBL/GenBank/DDBJ whole genome shotgun (WGS) entry which is preliminary data.</text>
</comment>
<accession>A0A6L9JL42</accession>
<dbReference type="InterPro" id="IPR010064">
    <property type="entry name" value="HK97-gp10_tail"/>
</dbReference>
<organism evidence="1 2">
    <name type="scientific">Photorhabdus laumondii subsp. laumondii</name>
    <name type="common">Photorhabdus luminescens subsp. laumondii</name>
    <dbReference type="NCBI Taxonomy" id="141679"/>
    <lineage>
        <taxon>Bacteria</taxon>
        <taxon>Pseudomonadati</taxon>
        <taxon>Pseudomonadota</taxon>
        <taxon>Gammaproteobacteria</taxon>
        <taxon>Enterobacterales</taxon>
        <taxon>Morganellaceae</taxon>
        <taxon>Photorhabdus</taxon>
    </lineage>
</organism>
<name>A0A6L9JL42_PHOLM</name>
<evidence type="ECO:0008006" key="3">
    <source>
        <dbReference type="Google" id="ProtNLM"/>
    </source>
</evidence>
<dbReference type="AlphaFoldDB" id="A0A6L9JL42"/>
<proteinExistence type="predicted"/>
<gene>
    <name evidence="1" type="ORF">GPY51_06090</name>
</gene>
<sequence length="139" mass="15680">MSVIRVEVKGLKDLEYELNQLGEEITAKILRDAGREALAIVRDDMKEHAGYDKTSPGPHMRDSIKIRSTNRMKDETSLTVMTLKVGPSKEHHMKALAQEFGTSKQIPKPFIRPALDYNRTAVLKTLVTEIRAALSNYSK</sequence>
<dbReference type="Proteomes" id="UP000479300">
    <property type="component" value="Unassembled WGS sequence"/>
</dbReference>
<dbReference type="Pfam" id="PF04883">
    <property type="entry name" value="HK97-gp10_like"/>
    <property type="match status" value="1"/>
</dbReference>
<dbReference type="EMBL" id="WSFA01000010">
    <property type="protein sequence ID" value="NDL38360.1"/>
    <property type="molecule type" value="Genomic_DNA"/>
</dbReference>
<protein>
    <recommendedName>
        <fullName evidence="3">HK97 gp10 family phage protein</fullName>
    </recommendedName>
</protein>